<comment type="caution">
    <text evidence="2">The sequence shown here is derived from an EMBL/GenBank/DDBJ whole genome shotgun (WGS) entry which is preliminary data.</text>
</comment>
<sequence>MTNEHNQNSGQAGTSEIGKLKVNQLIDVDNIHVLPKRFRMTTTPIQSVDGDSLNLAGLAELKASGSGMFSQKGLQCMAQTIGHMSITIVDLRQESHGFVNGMAVSWYGPNNGTNKGLVDTEAKDKERLILDGLIASPSIIFDQLEGKSVQLAEPITNPKTIMTEEELVTGEGLGYQRFFVTDHHRPLDMVVDQFIAFVKALPSDTWLHFHCRGGVGRTTSFMLMYDMLRNSGEVSKEDIIQRQIQIGGKDMKSVDPNDTFKYGPAMERLDFIDSFYKYCIHVQEGFEGNWSKWLEG</sequence>
<dbReference type="InterPro" id="IPR029021">
    <property type="entry name" value="Prot-tyrosine_phosphatase-like"/>
</dbReference>
<organism evidence="2 3">
    <name type="scientific">Paenibacillus foliorum</name>
    <dbReference type="NCBI Taxonomy" id="2654974"/>
    <lineage>
        <taxon>Bacteria</taxon>
        <taxon>Bacillati</taxon>
        <taxon>Bacillota</taxon>
        <taxon>Bacilli</taxon>
        <taxon>Bacillales</taxon>
        <taxon>Paenibacillaceae</taxon>
        <taxon>Paenibacillus</taxon>
    </lineage>
</organism>
<reference evidence="2" key="1">
    <citation type="submission" date="2019-10" db="EMBL/GenBank/DDBJ databases">
        <title>Description of Paenibacillus glebae sp. nov.</title>
        <authorList>
            <person name="Carlier A."/>
            <person name="Qi S."/>
        </authorList>
    </citation>
    <scope>NUCLEOTIDE SEQUENCE</scope>
    <source>
        <strain evidence="2">LMG 31456</strain>
    </source>
</reference>
<gene>
    <name evidence="2" type="ORF">GC093_21900</name>
</gene>
<dbReference type="PROSITE" id="PS00383">
    <property type="entry name" value="TYR_PHOSPHATASE_1"/>
    <property type="match status" value="1"/>
</dbReference>
<keyword evidence="3" id="KW-1185">Reference proteome</keyword>
<dbReference type="EMBL" id="WHOD01000082">
    <property type="protein sequence ID" value="NOU95855.1"/>
    <property type="molecule type" value="Genomic_DNA"/>
</dbReference>
<name>A0A972GTF3_9BACL</name>
<dbReference type="AlphaFoldDB" id="A0A972GTF3"/>
<dbReference type="PROSITE" id="PS50056">
    <property type="entry name" value="TYR_PHOSPHATASE_2"/>
    <property type="match status" value="1"/>
</dbReference>
<proteinExistence type="predicted"/>
<feature type="domain" description="Tyrosine specific protein phosphatases" evidence="1">
    <location>
        <begin position="192"/>
        <end position="241"/>
    </location>
</feature>
<dbReference type="Gene3D" id="3.30.70.1690">
    <property type="match status" value="1"/>
</dbReference>
<evidence type="ECO:0000313" key="2">
    <source>
        <dbReference type="EMBL" id="NOU95855.1"/>
    </source>
</evidence>
<evidence type="ECO:0000259" key="1">
    <source>
        <dbReference type="PROSITE" id="PS50056"/>
    </source>
</evidence>
<dbReference type="InterPro" id="IPR016130">
    <property type="entry name" value="Tyr_Pase_AS"/>
</dbReference>
<accession>A0A972GTF3</accession>
<dbReference type="SMART" id="SM01301">
    <property type="entry name" value="PTPlike_phytase"/>
    <property type="match status" value="1"/>
</dbReference>
<dbReference type="Proteomes" id="UP000641588">
    <property type="component" value="Unassembled WGS sequence"/>
</dbReference>
<dbReference type="Gene3D" id="3.90.190.10">
    <property type="entry name" value="Protein tyrosine phosphatase superfamily"/>
    <property type="match status" value="1"/>
</dbReference>
<dbReference type="Pfam" id="PF14566">
    <property type="entry name" value="PTPlike_phytase"/>
    <property type="match status" value="1"/>
</dbReference>
<dbReference type="InterPro" id="IPR000387">
    <property type="entry name" value="Tyr_Pase_dom"/>
</dbReference>
<evidence type="ECO:0000313" key="3">
    <source>
        <dbReference type="Proteomes" id="UP000641588"/>
    </source>
</evidence>
<dbReference type="SUPFAM" id="SSF52799">
    <property type="entry name" value="(Phosphotyrosine protein) phosphatases II"/>
    <property type="match status" value="1"/>
</dbReference>
<dbReference type="RefSeq" id="WP_171654074.1">
    <property type="nucleotide sequence ID" value="NZ_WHOD01000082.1"/>
</dbReference>
<protein>
    <submittedName>
        <fullName evidence="2">Protein tyrosine phosphatase</fullName>
    </submittedName>
</protein>